<comment type="caution">
    <text evidence="1">The sequence shown here is derived from an EMBL/GenBank/DDBJ whole genome shotgun (WGS) entry which is preliminary data.</text>
</comment>
<keyword evidence="2" id="KW-1185">Reference proteome</keyword>
<organism evidence="1 2">
    <name type="scientific">Tanacetum coccineum</name>
    <dbReference type="NCBI Taxonomy" id="301880"/>
    <lineage>
        <taxon>Eukaryota</taxon>
        <taxon>Viridiplantae</taxon>
        <taxon>Streptophyta</taxon>
        <taxon>Embryophyta</taxon>
        <taxon>Tracheophyta</taxon>
        <taxon>Spermatophyta</taxon>
        <taxon>Magnoliopsida</taxon>
        <taxon>eudicotyledons</taxon>
        <taxon>Gunneridae</taxon>
        <taxon>Pentapetalae</taxon>
        <taxon>asterids</taxon>
        <taxon>campanulids</taxon>
        <taxon>Asterales</taxon>
        <taxon>Asteraceae</taxon>
        <taxon>Asteroideae</taxon>
        <taxon>Anthemideae</taxon>
        <taxon>Anthemidinae</taxon>
        <taxon>Tanacetum</taxon>
    </lineage>
</organism>
<dbReference type="EMBL" id="BQNB010019192">
    <property type="protein sequence ID" value="GJT82706.1"/>
    <property type="molecule type" value="Genomic_DNA"/>
</dbReference>
<accession>A0ABQ5H5A1</accession>
<sequence length="113" mass="12574">MLRSVAASAEVSRKELLEELSGLRPLLSSKLKATSLEKAKFVKDFLPSVVKKLFESDHFNQALDVQDYHPKAEKLFDEAAAAFYKLEFPYISLLSGKASQSLKELSIVEAPSI</sequence>
<reference evidence="1" key="2">
    <citation type="submission" date="2022-01" db="EMBL/GenBank/DDBJ databases">
        <authorList>
            <person name="Yamashiro T."/>
            <person name="Shiraishi A."/>
            <person name="Satake H."/>
            <person name="Nakayama K."/>
        </authorList>
    </citation>
    <scope>NUCLEOTIDE SEQUENCE</scope>
</reference>
<protein>
    <submittedName>
        <fullName evidence="1">Uncharacterized protein</fullName>
    </submittedName>
</protein>
<evidence type="ECO:0000313" key="1">
    <source>
        <dbReference type="EMBL" id="GJT82706.1"/>
    </source>
</evidence>
<evidence type="ECO:0000313" key="2">
    <source>
        <dbReference type="Proteomes" id="UP001151760"/>
    </source>
</evidence>
<gene>
    <name evidence="1" type="ORF">Tco_1057048</name>
</gene>
<dbReference type="Proteomes" id="UP001151760">
    <property type="component" value="Unassembled WGS sequence"/>
</dbReference>
<reference evidence="1" key="1">
    <citation type="journal article" date="2022" name="Int. J. Mol. Sci.">
        <title>Draft Genome of Tanacetum Coccineum: Genomic Comparison of Closely Related Tanacetum-Family Plants.</title>
        <authorList>
            <person name="Yamashiro T."/>
            <person name="Shiraishi A."/>
            <person name="Nakayama K."/>
            <person name="Satake H."/>
        </authorList>
    </citation>
    <scope>NUCLEOTIDE SEQUENCE</scope>
</reference>
<proteinExistence type="predicted"/>
<name>A0ABQ5H5A1_9ASTR</name>